<accession>A6GGM4</accession>
<sequence>MAQKTGLASDTIRRLEYGHFSPTLHTFLKIAEGLGISAGKLLNEKFDEADEMAEYIRDLPELERGVAIVILRSLHDHAKGEV</sequence>
<evidence type="ECO:0000313" key="3">
    <source>
        <dbReference type="Proteomes" id="UP000005801"/>
    </source>
</evidence>
<dbReference type="InterPro" id="IPR001387">
    <property type="entry name" value="Cro/C1-type_HTH"/>
</dbReference>
<evidence type="ECO:0000313" key="2">
    <source>
        <dbReference type="EMBL" id="EDM74984.1"/>
    </source>
</evidence>
<organism evidence="2 3">
    <name type="scientific">Plesiocystis pacifica SIR-1</name>
    <dbReference type="NCBI Taxonomy" id="391625"/>
    <lineage>
        <taxon>Bacteria</taxon>
        <taxon>Pseudomonadati</taxon>
        <taxon>Myxococcota</taxon>
        <taxon>Polyangia</taxon>
        <taxon>Nannocystales</taxon>
        <taxon>Nannocystaceae</taxon>
        <taxon>Plesiocystis</taxon>
    </lineage>
</organism>
<reference evidence="2 3" key="1">
    <citation type="submission" date="2007-06" db="EMBL/GenBank/DDBJ databases">
        <authorList>
            <person name="Shimkets L."/>
            <person name="Ferriera S."/>
            <person name="Johnson J."/>
            <person name="Kravitz S."/>
            <person name="Beeson K."/>
            <person name="Sutton G."/>
            <person name="Rogers Y.-H."/>
            <person name="Friedman R."/>
            <person name="Frazier M."/>
            <person name="Venter J.C."/>
        </authorList>
    </citation>
    <scope>NUCLEOTIDE SEQUENCE [LARGE SCALE GENOMIC DNA]</scope>
    <source>
        <strain evidence="2 3">SIR-1</strain>
    </source>
</reference>
<proteinExistence type="predicted"/>
<gene>
    <name evidence="2" type="ORF">PPSIR1_19037</name>
</gene>
<evidence type="ECO:0000259" key="1">
    <source>
        <dbReference type="PROSITE" id="PS50943"/>
    </source>
</evidence>
<feature type="domain" description="HTH cro/C1-type" evidence="1">
    <location>
        <begin position="1"/>
        <end position="41"/>
    </location>
</feature>
<keyword evidence="3" id="KW-1185">Reference proteome</keyword>
<dbReference type="PROSITE" id="PS50943">
    <property type="entry name" value="HTH_CROC1"/>
    <property type="match status" value="1"/>
</dbReference>
<dbReference type="STRING" id="391625.PPSIR1_19037"/>
<dbReference type="EMBL" id="ABCS01000108">
    <property type="protein sequence ID" value="EDM74984.1"/>
    <property type="molecule type" value="Genomic_DNA"/>
</dbReference>
<name>A6GGM4_9BACT</name>
<dbReference type="Gene3D" id="1.10.260.40">
    <property type="entry name" value="lambda repressor-like DNA-binding domains"/>
    <property type="match status" value="1"/>
</dbReference>
<dbReference type="GO" id="GO:0003677">
    <property type="term" value="F:DNA binding"/>
    <property type="evidence" value="ECO:0007669"/>
    <property type="project" value="InterPro"/>
</dbReference>
<dbReference type="SUPFAM" id="SSF47413">
    <property type="entry name" value="lambda repressor-like DNA-binding domains"/>
    <property type="match status" value="1"/>
</dbReference>
<dbReference type="CDD" id="cd00093">
    <property type="entry name" value="HTH_XRE"/>
    <property type="match status" value="1"/>
</dbReference>
<dbReference type="InterPro" id="IPR010982">
    <property type="entry name" value="Lambda_DNA-bd_dom_sf"/>
</dbReference>
<comment type="caution">
    <text evidence="2">The sequence shown here is derived from an EMBL/GenBank/DDBJ whole genome shotgun (WGS) entry which is preliminary data.</text>
</comment>
<dbReference type="Proteomes" id="UP000005801">
    <property type="component" value="Unassembled WGS sequence"/>
</dbReference>
<dbReference type="AlphaFoldDB" id="A6GGM4"/>
<protein>
    <recommendedName>
        <fullName evidence="1">HTH cro/C1-type domain-containing protein</fullName>
    </recommendedName>
</protein>
<dbReference type="Pfam" id="PF01381">
    <property type="entry name" value="HTH_3"/>
    <property type="match status" value="1"/>
</dbReference>